<dbReference type="AlphaFoldDB" id="A0A6P7GYN2"/>
<accession>A0A6P7GYN2</accession>
<evidence type="ECO:0000313" key="2">
    <source>
        <dbReference type="RefSeq" id="XP_028150543.1"/>
    </source>
</evidence>
<proteinExistence type="predicted"/>
<gene>
    <name evidence="2" type="primary">LOC114343902</name>
</gene>
<sequence length="105" mass="10681">MNIRLLTLLLVTVGSSYGGLLFGKNSILQKVGDAVGIGNLVSVSADAEANLLGNKVGVDGAVGVGSEGIGAHLAGDADVLGQKVNVHGDILDGHAIDQHQHEVYR</sequence>
<feature type="chain" id="PRO_5027894991" evidence="1">
    <location>
        <begin position="19"/>
        <end position="105"/>
    </location>
</feature>
<protein>
    <submittedName>
        <fullName evidence="2">Uncharacterized protein LOC114343902</fullName>
    </submittedName>
</protein>
<dbReference type="InParanoid" id="A0A6P7GYN2"/>
<reference evidence="2" key="1">
    <citation type="submission" date="2025-08" db="UniProtKB">
        <authorList>
            <consortium name="RefSeq"/>
        </authorList>
    </citation>
    <scope>IDENTIFICATION</scope>
    <source>
        <tissue evidence="2">Whole insect</tissue>
    </source>
</reference>
<name>A0A6P7GYN2_DIAVI</name>
<organism evidence="2">
    <name type="scientific">Diabrotica virgifera virgifera</name>
    <name type="common">western corn rootworm</name>
    <dbReference type="NCBI Taxonomy" id="50390"/>
    <lineage>
        <taxon>Eukaryota</taxon>
        <taxon>Metazoa</taxon>
        <taxon>Ecdysozoa</taxon>
        <taxon>Arthropoda</taxon>
        <taxon>Hexapoda</taxon>
        <taxon>Insecta</taxon>
        <taxon>Pterygota</taxon>
        <taxon>Neoptera</taxon>
        <taxon>Endopterygota</taxon>
        <taxon>Coleoptera</taxon>
        <taxon>Polyphaga</taxon>
        <taxon>Cucujiformia</taxon>
        <taxon>Chrysomeloidea</taxon>
        <taxon>Chrysomelidae</taxon>
        <taxon>Galerucinae</taxon>
        <taxon>Diabroticina</taxon>
        <taxon>Diabroticites</taxon>
        <taxon>Diabrotica</taxon>
    </lineage>
</organism>
<evidence type="ECO:0000256" key="1">
    <source>
        <dbReference type="SAM" id="SignalP"/>
    </source>
</evidence>
<feature type="signal peptide" evidence="1">
    <location>
        <begin position="1"/>
        <end position="18"/>
    </location>
</feature>
<dbReference type="RefSeq" id="XP_028150543.1">
    <property type="nucleotide sequence ID" value="XM_028294742.1"/>
</dbReference>
<keyword evidence="1" id="KW-0732">Signal</keyword>